<feature type="region of interest" description="Disordered" evidence="1">
    <location>
        <begin position="1"/>
        <end position="62"/>
    </location>
</feature>
<accession>A0A7J5DK40</accession>
<dbReference type="RefSeq" id="WP_151468991.1">
    <property type="nucleotide sequence ID" value="NZ_WBKG01000006.1"/>
</dbReference>
<protein>
    <submittedName>
        <fullName evidence="2">Uncharacterized protein</fullName>
    </submittedName>
</protein>
<dbReference type="AlphaFoldDB" id="A0A7J5DK40"/>
<comment type="caution">
    <text evidence="2">The sequence shown here is derived from an EMBL/GenBank/DDBJ whole genome shotgun (WGS) entry which is preliminary data.</text>
</comment>
<dbReference type="EMBL" id="WBKG01000006">
    <property type="protein sequence ID" value="KAB1988962.1"/>
    <property type="molecule type" value="Genomic_DNA"/>
</dbReference>
<sequence length="62" mass="6403">MSGQLLADIRMPARDDGEYAPANGEYAPANGEYAPANGATAGPRPRASEHRGPGPRTPLGPM</sequence>
<name>A0A7J5DK40_9ACTN</name>
<keyword evidence="3" id="KW-1185">Reference proteome</keyword>
<gene>
    <name evidence="2" type="ORF">F8144_10525</name>
</gene>
<dbReference type="Proteomes" id="UP000442990">
    <property type="component" value="Unassembled WGS sequence"/>
</dbReference>
<evidence type="ECO:0000256" key="1">
    <source>
        <dbReference type="SAM" id="MobiDB-lite"/>
    </source>
</evidence>
<reference evidence="2 3" key="1">
    <citation type="submission" date="2019-09" db="EMBL/GenBank/DDBJ databases">
        <title>Isolation and identification of active actinomycetes.</title>
        <authorList>
            <person name="Yu Z."/>
            <person name="Han C."/>
            <person name="Yu B."/>
        </authorList>
    </citation>
    <scope>NUCLEOTIDE SEQUENCE [LARGE SCALE GENOMIC DNA]</scope>
    <source>
        <strain evidence="2 3">NEAU-H2</strain>
    </source>
</reference>
<evidence type="ECO:0000313" key="2">
    <source>
        <dbReference type="EMBL" id="KAB1988962.1"/>
    </source>
</evidence>
<organism evidence="2 3">
    <name type="scientific">Streptomyces triticiradicis</name>
    <dbReference type="NCBI Taxonomy" id="2651189"/>
    <lineage>
        <taxon>Bacteria</taxon>
        <taxon>Bacillati</taxon>
        <taxon>Actinomycetota</taxon>
        <taxon>Actinomycetes</taxon>
        <taxon>Kitasatosporales</taxon>
        <taxon>Streptomycetaceae</taxon>
        <taxon>Streptomyces</taxon>
    </lineage>
</organism>
<evidence type="ECO:0000313" key="3">
    <source>
        <dbReference type="Proteomes" id="UP000442990"/>
    </source>
</evidence>
<proteinExistence type="predicted"/>